<keyword evidence="2 5" id="KW-0413">Isomerase</keyword>
<name>A0ABS9Q480_9MICO</name>
<evidence type="ECO:0000256" key="2">
    <source>
        <dbReference type="RuleBase" id="RU363019"/>
    </source>
</evidence>
<dbReference type="EC" id="5.2.1.8" evidence="2"/>
<organism evidence="5 6">
    <name type="scientific">Arsenicicoccus bolidensis</name>
    <dbReference type="NCBI Taxonomy" id="229480"/>
    <lineage>
        <taxon>Bacteria</taxon>
        <taxon>Bacillati</taxon>
        <taxon>Actinomycetota</taxon>
        <taxon>Actinomycetes</taxon>
        <taxon>Micrococcales</taxon>
        <taxon>Intrasporangiaceae</taxon>
        <taxon>Arsenicicoccus</taxon>
    </lineage>
</organism>
<dbReference type="PRINTS" id="PR00153">
    <property type="entry name" value="CSAPPISMRASE"/>
</dbReference>
<evidence type="ECO:0000256" key="1">
    <source>
        <dbReference type="ARBA" id="ARBA00002388"/>
    </source>
</evidence>
<dbReference type="PANTHER" id="PTHR45625:SF3">
    <property type="entry name" value="PEPTIDYL-PROLYL CIS-TRANS ISOMERASE B-RELATED"/>
    <property type="match status" value="1"/>
</dbReference>
<accession>A0ABS9Q480</accession>
<dbReference type="Gene3D" id="2.40.100.10">
    <property type="entry name" value="Cyclophilin-like"/>
    <property type="match status" value="1"/>
</dbReference>
<reference evidence="5 6" key="1">
    <citation type="submission" date="2022-02" db="EMBL/GenBank/DDBJ databases">
        <title>Uncovering new skin microbiome diversity through culturing and metagenomics.</title>
        <authorList>
            <person name="Conlan S."/>
            <person name="Deming C."/>
            <person name="Nisc Comparative Sequencing Program N."/>
            <person name="Segre J.A."/>
        </authorList>
    </citation>
    <scope>NUCLEOTIDE SEQUENCE [LARGE SCALE GENOMIC DNA]</scope>
    <source>
        <strain evidence="5 6">ACRQZ</strain>
    </source>
</reference>
<comment type="similarity">
    <text evidence="2">Belongs to the cyclophilin-type PPIase family.</text>
</comment>
<comment type="caution">
    <text evidence="5">The sequence shown here is derived from an EMBL/GenBank/DDBJ whole genome shotgun (WGS) entry which is preliminary data.</text>
</comment>
<evidence type="ECO:0000256" key="3">
    <source>
        <dbReference type="SAM" id="MobiDB-lite"/>
    </source>
</evidence>
<dbReference type="Proteomes" id="UP001521931">
    <property type="component" value="Unassembled WGS sequence"/>
</dbReference>
<dbReference type="SUPFAM" id="SSF50891">
    <property type="entry name" value="Cyclophilin-like"/>
    <property type="match status" value="1"/>
</dbReference>
<evidence type="ECO:0000313" key="5">
    <source>
        <dbReference type="EMBL" id="MCG7322137.1"/>
    </source>
</evidence>
<keyword evidence="2" id="KW-0697">Rotamase</keyword>
<feature type="compositionally biased region" description="Low complexity" evidence="3">
    <location>
        <begin position="51"/>
        <end position="69"/>
    </location>
</feature>
<feature type="chain" id="PRO_5044991331" description="Peptidyl-prolyl cis-trans isomerase" evidence="2">
    <location>
        <begin position="48"/>
        <end position="293"/>
    </location>
</feature>
<dbReference type="RefSeq" id="WP_239264219.1">
    <property type="nucleotide sequence ID" value="NZ_JAKRCV010000026.1"/>
</dbReference>
<evidence type="ECO:0000259" key="4">
    <source>
        <dbReference type="PROSITE" id="PS50072"/>
    </source>
</evidence>
<comment type="catalytic activity">
    <reaction evidence="2">
        <text>[protein]-peptidylproline (omega=180) = [protein]-peptidylproline (omega=0)</text>
        <dbReference type="Rhea" id="RHEA:16237"/>
        <dbReference type="Rhea" id="RHEA-COMP:10747"/>
        <dbReference type="Rhea" id="RHEA-COMP:10748"/>
        <dbReference type="ChEBI" id="CHEBI:83833"/>
        <dbReference type="ChEBI" id="CHEBI:83834"/>
        <dbReference type="EC" id="5.2.1.8"/>
    </reaction>
</comment>
<dbReference type="PROSITE" id="PS50072">
    <property type="entry name" value="CSA_PPIASE_2"/>
    <property type="match status" value="1"/>
</dbReference>
<dbReference type="GO" id="GO:0016853">
    <property type="term" value="F:isomerase activity"/>
    <property type="evidence" value="ECO:0007669"/>
    <property type="project" value="UniProtKB-KW"/>
</dbReference>
<dbReference type="PANTHER" id="PTHR45625">
    <property type="entry name" value="PEPTIDYL-PROLYL CIS-TRANS ISOMERASE-RELATED"/>
    <property type="match status" value="1"/>
</dbReference>
<dbReference type="InterPro" id="IPR002130">
    <property type="entry name" value="Cyclophilin-type_PPIase_dom"/>
</dbReference>
<gene>
    <name evidence="5" type="ORF">MHL29_09590</name>
</gene>
<comment type="function">
    <text evidence="1 2">PPIases accelerate the folding of proteins. It catalyzes the cis-trans isomerization of proline imidic peptide bonds in oligopeptides.</text>
</comment>
<keyword evidence="6" id="KW-1185">Reference proteome</keyword>
<dbReference type="Pfam" id="PF00160">
    <property type="entry name" value="Pro_isomerase"/>
    <property type="match status" value="1"/>
</dbReference>
<dbReference type="InterPro" id="IPR044666">
    <property type="entry name" value="Cyclophilin_A-like"/>
</dbReference>
<dbReference type="InterPro" id="IPR029000">
    <property type="entry name" value="Cyclophilin-like_dom_sf"/>
</dbReference>
<proteinExistence type="inferred from homology"/>
<sequence length="293" mass="30283">MTSIRSAWFIHPDSATRSARSTRSTGPARATRAAAAVVALAATTALAAAPSATAVPAPGSSATASAAARPAPPGGPTTGACGFTPLEDRTYSTWVGLPPDPKKAQTHGKAAVVLQTNRGDIPLVLDKAGAPCTVQSFLFLTRQKFYDGTTCHRLTAYHTPPAALSVLQCGDPLGTGWGDPGYSFKDELTTAQALTNWPGFPDGSRKLYPRGTLAMANGGPDTNGSQFFLVYEGSRLRPDYTVFGHVTEEGMQVLDQIAAGGIDPGTEGTPQDGAPALTTVIERAKRTGAGATR</sequence>
<keyword evidence="2" id="KW-0732">Signal</keyword>
<feature type="region of interest" description="Disordered" evidence="3">
    <location>
        <begin position="51"/>
        <end position="82"/>
    </location>
</feature>
<dbReference type="CDD" id="cd00317">
    <property type="entry name" value="cyclophilin"/>
    <property type="match status" value="1"/>
</dbReference>
<protein>
    <recommendedName>
        <fullName evidence="2">Peptidyl-prolyl cis-trans isomerase</fullName>
        <shortName evidence="2">PPIase</shortName>
        <ecNumber evidence="2">5.2.1.8</ecNumber>
    </recommendedName>
</protein>
<dbReference type="EMBL" id="JAKRCV010000026">
    <property type="protein sequence ID" value="MCG7322137.1"/>
    <property type="molecule type" value="Genomic_DNA"/>
</dbReference>
<feature type="domain" description="PPIase cyclophilin-type" evidence="4">
    <location>
        <begin position="119"/>
        <end position="286"/>
    </location>
</feature>
<feature type="signal peptide" evidence="2">
    <location>
        <begin position="1"/>
        <end position="47"/>
    </location>
</feature>
<evidence type="ECO:0000313" key="6">
    <source>
        <dbReference type="Proteomes" id="UP001521931"/>
    </source>
</evidence>